<feature type="domain" description="N-acetyltransferase" evidence="1">
    <location>
        <begin position="6"/>
        <end position="93"/>
    </location>
</feature>
<dbReference type="Pfam" id="PF14542">
    <property type="entry name" value="Acetyltransf_CG"/>
    <property type="match status" value="1"/>
</dbReference>
<keyword evidence="2" id="KW-0808">Transferase</keyword>
<protein>
    <submittedName>
        <fullName evidence="2">N-acetyltransferase</fullName>
    </submittedName>
</protein>
<dbReference type="AlphaFoldDB" id="A0A387B316"/>
<dbReference type="EMBL" id="CP032630">
    <property type="protein sequence ID" value="AYF97984.1"/>
    <property type="molecule type" value="Genomic_DNA"/>
</dbReference>
<dbReference type="OrthoDB" id="5405911at2"/>
<dbReference type="SUPFAM" id="SSF55729">
    <property type="entry name" value="Acyl-CoA N-acyltransferases (Nat)"/>
    <property type="match status" value="1"/>
</dbReference>
<dbReference type="Proteomes" id="UP000278886">
    <property type="component" value="Chromosome"/>
</dbReference>
<dbReference type="Gene3D" id="3.40.630.30">
    <property type="match status" value="1"/>
</dbReference>
<reference evidence="3" key="1">
    <citation type="submission" date="2018-09" db="EMBL/GenBank/DDBJ databases">
        <title>Genome sequencing of strain 2DFWR-13.</title>
        <authorList>
            <person name="Heo J."/>
            <person name="Kim S.-J."/>
            <person name="Kwon S.-W."/>
        </authorList>
    </citation>
    <scope>NUCLEOTIDE SEQUENCE [LARGE SCALE GENOMIC DNA]</scope>
    <source>
        <strain evidence="3">2DFWR-13</strain>
    </source>
</reference>
<keyword evidence="3" id="KW-1185">Reference proteome</keyword>
<sequence>MTDRVVDLPERSRFVLERDGEVIGKALYRREPGVITFTHTEIDPTIQERGLGSLLAKSALDAVAAEEGTRVVALCPFIAAYVERHPDYQPLLTR</sequence>
<gene>
    <name evidence="2" type="ORF">D7I47_06745</name>
</gene>
<evidence type="ECO:0000313" key="2">
    <source>
        <dbReference type="EMBL" id="AYF97984.1"/>
    </source>
</evidence>
<dbReference type="RefSeq" id="WP_120762332.1">
    <property type="nucleotide sequence ID" value="NZ_CP032630.1"/>
</dbReference>
<dbReference type="PANTHER" id="PTHR31435">
    <property type="entry name" value="PROTEIN NATD1"/>
    <property type="match status" value="1"/>
</dbReference>
<dbReference type="PANTHER" id="PTHR31435:SF10">
    <property type="entry name" value="BSR4717 PROTEIN"/>
    <property type="match status" value="1"/>
</dbReference>
<dbReference type="KEGG" id="lyd:D7I47_06745"/>
<dbReference type="InterPro" id="IPR031165">
    <property type="entry name" value="GNAT_YJDJ"/>
</dbReference>
<evidence type="ECO:0000259" key="1">
    <source>
        <dbReference type="PROSITE" id="PS51729"/>
    </source>
</evidence>
<accession>A0A387B316</accession>
<dbReference type="InterPro" id="IPR045057">
    <property type="entry name" value="Gcn5-rel_NAT"/>
</dbReference>
<organism evidence="2 3">
    <name type="scientific">Protaetiibacter intestinalis</name>
    <dbReference type="NCBI Taxonomy" id="2419774"/>
    <lineage>
        <taxon>Bacteria</taxon>
        <taxon>Bacillati</taxon>
        <taxon>Actinomycetota</taxon>
        <taxon>Actinomycetes</taxon>
        <taxon>Micrococcales</taxon>
        <taxon>Microbacteriaceae</taxon>
        <taxon>Protaetiibacter</taxon>
    </lineage>
</organism>
<dbReference type="GO" id="GO:0016740">
    <property type="term" value="F:transferase activity"/>
    <property type="evidence" value="ECO:0007669"/>
    <property type="project" value="UniProtKB-KW"/>
</dbReference>
<dbReference type="PROSITE" id="PS51729">
    <property type="entry name" value="GNAT_YJDJ"/>
    <property type="match status" value="1"/>
</dbReference>
<name>A0A387B316_9MICO</name>
<dbReference type="CDD" id="cd04301">
    <property type="entry name" value="NAT_SF"/>
    <property type="match status" value="1"/>
</dbReference>
<dbReference type="InterPro" id="IPR016181">
    <property type="entry name" value="Acyl_CoA_acyltransferase"/>
</dbReference>
<proteinExistence type="predicted"/>
<evidence type="ECO:0000313" key="3">
    <source>
        <dbReference type="Proteomes" id="UP000278886"/>
    </source>
</evidence>